<dbReference type="InParanoid" id="D3B145"/>
<evidence type="ECO:0000256" key="1">
    <source>
        <dbReference type="SAM" id="Phobius"/>
    </source>
</evidence>
<dbReference type="FunCoup" id="D3B145">
    <property type="interactions" value="923"/>
</dbReference>
<proteinExistence type="predicted"/>
<feature type="chain" id="PRO_5003041819" description="Transmembrane protein" evidence="2">
    <location>
        <begin position="26"/>
        <end position="493"/>
    </location>
</feature>
<comment type="caution">
    <text evidence="3">The sequence shown here is derived from an EMBL/GenBank/DDBJ whole genome shotgun (WGS) entry which is preliminary data.</text>
</comment>
<evidence type="ECO:0000313" key="4">
    <source>
        <dbReference type="Proteomes" id="UP000001396"/>
    </source>
</evidence>
<dbReference type="EMBL" id="ADBJ01000008">
    <property type="protein sequence ID" value="EFA85019.1"/>
    <property type="molecule type" value="Genomic_DNA"/>
</dbReference>
<dbReference type="GeneID" id="31357541"/>
<keyword evidence="1" id="KW-0472">Membrane</keyword>
<dbReference type="AlphaFoldDB" id="D3B145"/>
<dbReference type="RefSeq" id="XP_020437129.1">
    <property type="nucleotide sequence ID" value="XM_020573012.1"/>
</dbReference>
<organism evidence="3 4">
    <name type="scientific">Heterostelium pallidum (strain ATCC 26659 / Pp 5 / PN500)</name>
    <name type="common">Cellular slime mold</name>
    <name type="synonym">Polysphondylium pallidum</name>
    <dbReference type="NCBI Taxonomy" id="670386"/>
    <lineage>
        <taxon>Eukaryota</taxon>
        <taxon>Amoebozoa</taxon>
        <taxon>Evosea</taxon>
        <taxon>Eumycetozoa</taxon>
        <taxon>Dictyostelia</taxon>
        <taxon>Acytosteliales</taxon>
        <taxon>Acytosteliaceae</taxon>
        <taxon>Heterostelium</taxon>
    </lineage>
</organism>
<sequence length="493" mass="54860">MSSHSFNQTIILFIIVSAFVVMVNGQARPPPVVTQQLVIAPFSSSVTITGVDLGGTGSDIKILLGSTKTVCSSKSVGQLSFLSQNTSIVCQNFMYDMNCLNTLQALDVTITVDGTSHVSNQMLIYTQSSTSCITGPYNNGCNTGDTCSYGICQCGTNQVGPLCNLDQVYSTYSSSSVQPKFKYIYQNGLLEWNIVFNKLNVWDAATSQYVLLKDLTTDVTWTQVVSGTDTLIYTSSAIDTVANVGSVKVTMKFANSLFTQTIGDYSTYLQPRSMQFKVQILNLPNSYTKTYQVGFQISTNYTNSCDTQTVAYSNHLYNNANTDNRWFFFTKNSVSLYGRYPSRCLQDDAPIVQTCSLDLLEDAVQQNIGNGQYVISYPKFNTNSQTFFDLLIVNYTNYPSYPPPVCTESIPSAHPAPWLLPSIIPLISLCLASFLVVLLLIFKENKKTLQYGFLHDFEEVEDPLIDIKVEKETKPVDHFEINQQAQTYFTNNY</sequence>
<dbReference type="Proteomes" id="UP000001396">
    <property type="component" value="Unassembled WGS sequence"/>
</dbReference>
<accession>D3B145</accession>
<protein>
    <recommendedName>
        <fullName evidence="5">Transmembrane protein</fullName>
    </recommendedName>
</protein>
<keyword evidence="2" id="KW-0732">Signal</keyword>
<keyword evidence="1" id="KW-0812">Transmembrane</keyword>
<name>D3B145_HETP5</name>
<keyword evidence="1" id="KW-1133">Transmembrane helix</keyword>
<evidence type="ECO:0008006" key="5">
    <source>
        <dbReference type="Google" id="ProtNLM"/>
    </source>
</evidence>
<keyword evidence="4" id="KW-1185">Reference proteome</keyword>
<reference evidence="3 4" key="1">
    <citation type="journal article" date="2011" name="Genome Res.">
        <title>Phylogeny-wide analysis of social amoeba genomes highlights ancient origins for complex intercellular communication.</title>
        <authorList>
            <person name="Heidel A.J."/>
            <person name="Lawal H.M."/>
            <person name="Felder M."/>
            <person name="Schilde C."/>
            <person name="Helps N.R."/>
            <person name="Tunggal B."/>
            <person name="Rivero F."/>
            <person name="John U."/>
            <person name="Schleicher M."/>
            <person name="Eichinger L."/>
            <person name="Platzer M."/>
            <person name="Noegel A.A."/>
            <person name="Schaap P."/>
            <person name="Gloeckner G."/>
        </authorList>
    </citation>
    <scope>NUCLEOTIDE SEQUENCE [LARGE SCALE GENOMIC DNA]</scope>
    <source>
        <strain evidence="4">ATCC 26659 / Pp 5 / PN500</strain>
    </source>
</reference>
<evidence type="ECO:0000256" key="2">
    <source>
        <dbReference type="SAM" id="SignalP"/>
    </source>
</evidence>
<gene>
    <name evidence="3" type="ORF">PPL_02015</name>
</gene>
<evidence type="ECO:0000313" key="3">
    <source>
        <dbReference type="EMBL" id="EFA85019.1"/>
    </source>
</evidence>
<feature type="signal peptide" evidence="2">
    <location>
        <begin position="1"/>
        <end position="25"/>
    </location>
</feature>
<feature type="transmembrane region" description="Helical" evidence="1">
    <location>
        <begin position="418"/>
        <end position="442"/>
    </location>
</feature>